<name>A0AAV8SJR4_9ROSI</name>
<keyword evidence="3" id="KW-1185">Reference proteome</keyword>
<dbReference type="Proteomes" id="UP001159364">
    <property type="component" value="Linkage Group LG10"/>
</dbReference>
<dbReference type="EMBL" id="JAIWQS010000010">
    <property type="protein sequence ID" value="KAJ8752492.1"/>
    <property type="molecule type" value="Genomic_DNA"/>
</dbReference>
<evidence type="ECO:0000256" key="1">
    <source>
        <dbReference type="SAM" id="MobiDB-lite"/>
    </source>
</evidence>
<feature type="region of interest" description="Disordered" evidence="1">
    <location>
        <begin position="65"/>
        <end position="85"/>
    </location>
</feature>
<comment type="caution">
    <text evidence="2">The sequence shown here is derived from an EMBL/GenBank/DDBJ whole genome shotgun (WGS) entry which is preliminary data.</text>
</comment>
<evidence type="ECO:0000313" key="3">
    <source>
        <dbReference type="Proteomes" id="UP001159364"/>
    </source>
</evidence>
<reference evidence="2 3" key="1">
    <citation type="submission" date="2021-09" db="EMBL/GenBank/DDBJ databases">
        <title>Genomic insights and catalytic innovation underlie evolution of tropane alkaloids biosynthesis.</title>
        <authorList>
            <person name="Wang Y.-J."/>
            <person name="Tian T."/>
            <person name="Huang J.-P."/>
            <person name="Huang S.-X."/>
        </authorList>
    </citation>
    <scope>NUCLEOTIDE SEQUENCE [LARGE SCALE GENOMIC DNA]</scope>
    <source>
        <strain evidence="2">KIB-2018</strain>
        <tissue evidence="2">Leaf</tissue>
    </source>
</reference>
<proteinExistence type="predicted"/>
<organism evidence="2 3">
    <name type="scientific">Erythroxylum novogranatense</name>
    <dbReference type="NCBI Taxonomy" id="1862640"/>
    <lineage>
        <taxon>Eukaryota</taxon>
        <taxon>Viridiplantae</taxon>
        <taxon>Streptophyta</taxon>
        <taxon>Embryophyta</taxon>
        <taxon>Tracheophyta</taxon>
        <taxon>Spermatophyta</taxon>
        <taxon>Magnoliopsida</taxon>
        <taxon>eudicotyledons</taxon>
        <taxon>Gunneridae</taxon>
        <taxon>Pentapetalae</taxon>
        <taxon>rosids</taxon>
        <taxon>fabids</taxon>
        <taxon>Malpighiales</taxon>
        <taxon>Erythroxylaceae</taxon>
        <taxon>Erythroxylum</taxon>
    </lineage>
</organism>
<protein>
    <submittedName>
        <fullName evidence="2">Uncharacterized protein</fullName>
    </submittedName>
</protein>
<sequence>MAMWLLYDSSLARRDLHLRLHFEYQESKGYNQGPSFVNSTGEAVDLEKVLPGALEEKTLSSEEVKCLKEQDKKMGEEEGGRKGGS</sequence>
<gene>
    <name evidence="2" type="ORF">K2173_004780</name>
</gene>
<dbReference type="AlphaFoldDB" id="A0AAV8SJR4"/>
<accession>A0AAV8SJR4</accession>
<evidence type="ECO:0000313" key="2">
    <source>
        <dbReference type="EMBL" id="KAJ8752492.1"/>
    </source>
</evidence>